<dbReference type="Proteomes" id="UP000030750">
    <property type="component" value="Unassembled WGS sequence"/>
</dbReference>
<proteinExistence type="predicted"/>
<feature type="region of interest" description="Disordered" evidence="1">
    <location>
        <begin position="1"/>
        <end position="90"/>
    </location>
</feature>
<feature type="compositionally biased region" description="Basic and acidic residues" evidence="1">
    <location>
        <begin position="1"/>
        <end position="11"/>
    </location>
</feature>
<organism evidence="2 3">
    <name type="scientific">Eimeria brunetti</name>
    <dbReference type="NCBI Taxonomy" id="51314"/>
    <lineage>
        <taxon>Eukaryota</taxon>
        <taxon>Sar</taxon>
        <taxon>Alveolata</taxon>
        <taxon>Apicomplexa</taxon>
        <taxon>Conoidasida</taxon>
        <taxon>Coccidia</taxon>
        <taxon>Eucoccidiorida</taxon>
        <taxon>Eimeriorina</taxon>
        <taxon>Eimeriidae</taxon>
        <taxon>Eimeria</taxon>
    </lineage>
</organism>
<evidence type="ECO:0000256" key="1">
    <source>
        <dbReference type="SAM" id="MobiDB-lite"/>
    </source>
</evidence>
<evidence type="ECO:0000313" key="2">
    <source>
        <dbReference type="EMBL" id="CDJ53836.1"/>
    </source>
</evidence>
<accession>U6LUK5</accession>
<reference evidence="2" key="1">
    <citation type="submission" date="2013-10" db="EMBL/GenBank/DDBJ databases">
        <title>Genomic analysis of the causative agents of coccidiosis in chickens.</title>
        <authorList>
            <person name="Reid A.J."/>
            <person name="Blake D."/>
            <person name="Billington K."/>
            <person name="Browne H."/>
            <person name="Dunn M."/>
            <person name="Hung S."/>
            <person name="Kawahara F."/>
            <person name="Miranda-Saavedra D."/>
            <person name="Mourier T."/>
            <person name="Nagra H."/>
            <person name="Otto T.D."/>
            <person name="Rawlings N."/>
            <person name="Sanchez A."/>
            <person name="Sanders M."/>
            <person name="Subramaniam C."/>
            <person name="Tay Y."/>
            <person name="Dear P."/>
            <person name="Doerig C."/>
            <person name="Gruber A."/>
            <person name="Parkinson J."/>
            <person name="Shirley M."/>
            <person name="Wan K.L."/>
            <person name="Berriman M."/>
            <person name="Tomley F."/>
            <person name="Pain A."/>
        </authorList>
    </citation>
    <scope>NUCLEOTIDE SEQUENCE [LARGE SCALE GENOMIC DNA]</scope>
    <source>
        <strain evidence="2">Houghton</strain>
    </source>
</reference>
<dbReference type="AlphaFoldDB" id="U6LUK5"/>
<protein>
    <submittedName>
        <fullName evidence="2">Uncharacterized protein</fullName>
    </submittedName>
</protein>
<keyword evidence="3" id="KW-1185">Reference proteome</keyword>
<name>U6LUK5_9EIME</name>
<dbReference type="EMBL" id="HG713423">
    <property type="protein sequence ID" value="CDJ53836.1"/>
    <property type="molecule type" value="Genomic_DNA"/>
</dbReference>
<evidence type="ECO:0000313" key="3">
    <source>
        <dbReference type="Proteomes" id="UP000030750"/>
    </source>
</evidence>
<reference evidence="2" key="2">
    <citation type="submission" date="2013-10" db="EMBL/GenBank/DDBJ databases">
        <authorList>
            <person name="Aslett M."/>
        </authorList>
    </citation>
    <scope>NUCLEOTIDE SEQUENCE [LARGE SCALE GENOMIC DNA]</scope>
    <source>
        <strain evidence="2">Houghton</strain>
    </source>
</reference>
<dbReference type="VEuPathDB" id="ToxoDB:EBH_0059800"/>
<gene>
    <name evidence="2" type="ORF">EBH_0059800</name>
</gene>
<sequence length="90" mass="9932">MEAEERERDEEGAAVEAEEGRAAGACARSSEEAEPPWGRQSGFRKESEVEFSRQMERKTSESSEKSSDSIKDFQFCTELEMQDSSSGAAG</sequence>
<feature type="compositionally biased region" description="Basic and acidic residues" evidence="1">
    <location>
        <begin position="43"/>
        <end position="71"/>
    </location>
</feature>